<gene>
    <name evidence="8" type="primary">ndhI</name>
    <name evidence="8" type="ORF">EMLJLAPB_00866</name>
</gene>
<dbReference type="GO" id="GO:0016491">
    <property type="term" value="F:oxidoreductase activity"/>
    <property type="evidence" value="ECO:0007669"/>
    <property type="project" value="UniProtKB-KW"/>
</dbReference>
<dbReference type="InterPro" id="IPR050294">
    <property type="entry name" value="RnfB_subfamily"/>
</dbReference>
<evidence type="ECO:0000313" key="8">
    <source>
        <dbReference type="EMBL" id="CAD6494613.1"/>
    </source>
</evidence>
<organism evidence="8 9">
    <name type="scientific">Candidatus Argoarchaeum ethanivorans</name>
    <dbReference type="NCBI Taxonomy" id="2608793"/>
    <lineage>
        <taxon>Archaea</taxon>
        <taxon>Methanobacteriati</taxon>
        <taxon>Methanobacteriota</taxon>
        <taxon>Stenosarchaea group</taxon>
        <taxon>Methanomicrobia</taxon>
        <taxon>Methanosarcinales</taxon>
        <taxon>Methanosarcinales incertae sedis</taxon>
        <taxon>GOM Arc I cluster</taxon>
        <taxon>Candidatus Argoarchaeum</taxon>
    </lineage>
</organism>
<dbReference type="GO" id="GO:0046872">
    <property type="term" value="F:metal ion binding"/>
    <property type="evidence" value="ECO:0007669"/>
    <property type="project" value="UniProtKB-KW"/>
</dbReference>
<comment type="caution">
    <text evidence="8">The sequence shown here is derived from an EMBL/GenBank/DDBJ whole genome shotgun (WGS) entry which is preliminary data.</text>
</comment>
<keyword evidence="5" id="KW-0408">Iron</keyword>
<evidence type="ECO:0000256" key="4">
    <source>
        <dbReference type="ARBA" id="ARBA00022982"/>
    </source>
</evidence>
<evidence type="ECO:0000256" key="3">
    <source>
        <dbReference type="ARBA" id="ARBA00022723"/>
    </source>
</evidence>
<dbReference type="EC" id="1.6.5.11" evidence="8"/>
<keyword evidence="4" id="KW-0249">Electron transport</keyword>
<dbReference type="AlphaFoldDB" id="A0A811TFX2"/>
<sequence>MRKLTVIPERCSGCRLCELACAINAFGVNNPKKAKLRVFSLYPHPVIKKPIVCNQCRIPKCSENCPTGAIYTEDGIVKIDEKTCVACQMCVTSCPFGAIFVHQEIAVPFKCELCGGNPKCVEVCPKKAIIYTPEHILGQSMRLAGVLKYAHMKEVEYFEHGIVKKLRYADTEKGKTSGDNNDN</sequence>
<dbReference type="Gene3D" id="3.30.70.20">
    <property type="match status" value="2"/>
</dbReference>
<evidence type="ECO:0000256" key="2">
    <source>
        <dbReference type="ARBA" id="ARBA00022485"/>
    </source>
</evidence>
<dbReference type="PROSITE" id="PS51379">
    <property type="entry name" value="4FE4S_FER_2"/>
    <property type="match status" value="4"/>
</dbReference>
<keyword evidence="2" id="KW-0004">4Fe-4S</keyword>
<keyword evidence="6" id="KW-0411">Iron-sulfur</keyword>
<dbReference type="CDD" id="cd10550">
    <property type="entry name" value="DMSOR_beta_like"/>
    <property type="match status" value="1"/>
</dbReference>
<dbReference type="InterPro" id="IPR017900">
    <property type="entry name" value="4Fe4S_Fe_S_CS"/>
</dbReference>
<dbReference type="GO" id="GO:0051539">
    <property type="term" value="F:4 iron, 4 sulfur cluster binding"/>
    <property type="evidence" value="ECO:0007669"/>
    <property type="project" value="UniProtKB-KW"/>
</dbReference>
<reference evidence="8" key="1">
    <citation type="submission" date="2020-10" db="EMBL/GenBank/DDBJ databases">
        <authorList>
            <person name="Hahn C.J."/>
            <person name="Laso-Perez R."/>
            <person name="Vulcano F."/>
            <person name="Vaziourakis K.-M."/>
            <person name="Stokke R."/>
            <person name="Steen I.H."/>
            <person name="Teske A."/>
            <person name="Boetius A."/>
            <person name="Liebeke M."/>
            <person name="Amann R."/>
            <person name="Knittel K."/>
        </authorList>
    </citation>
    <scope>NUCLEOTIDE SEQUENCE</scope>
    <source>
        <strain evidence="8">Gfbio:e3339647-f889-4370-9287-4fb5cb688e4c:AG392D22_GoMArc1</strain>
    </source>
</reference>
<name>A0A811TFX2_9EURY</name>
<proteinExistence type="predicted"/>
<dbReference type="Proteomes" id="UP000634805">
    <property type="component" value="Unassembled WGS sequence"/>
</dbReference>
<accession>A0A811TFX2</accession>
<keyword evidence="3" id="KW-0479">Metal-binding</keyword>
<evidence type="ECO:0000313" key="9">
    <source>
        <dbReference type="Proteomes" id="UP000634805"/>
    </source>
</evidence>
<evidence type="ECO:0000256" key="6">
    <source>
        <dbReference type="ARBA" id="ARBA00023014"/>
    </source>
</evidence>
<evidence type="ECO:0000256" key="5">
    <source>
        <dbReference type="ARBA" id="ARBA00023004"/>
    </source>
</evidence>
<dbReference type="Pfam" id="PF13247">
    <property type="entry name" value="Fer4_11"/>
    <property type="match status" value="1"/>
</dbReference>
<evidence type="ECO:0000259" key="7">
    <source>
        <dbReference type="PROSITE" id="PS51379"/>
    </source>
</evidence>
<dbReference type="PROSITE" id="PS00198">
    <property type="entry name" value="4FE4S_FER_1"/>
    <property type="match status" value="1"/>
</dbReference>
<dbReference type="PANTHER" id="PTHR42859">
    <property type="entry name" value="OXIDOREDUCTASE"/>
    <property type="match status" value="1"/>
</dbReference>
<dbReference type="EMBL" id="CAJHIS010000026">
    <property type="protein sequence ID" value="CAD6494613.1"/>
    <property type="molecule type" value="Genomic_DNA"/>
</dbReference>
<keyword evidence="8" id="KW-0560">Oxidoreductase</keyword>
<keyword evidence="1" id="KW-0813">Transport</keyword>
<feature type="domain" description="4Fe-4S ferredoxin-type" evidence="7">
    <location>
        <begin position="108"/>
        <end position="134"/>
    </location>
</feature>
<evidence type="ECO:0000256" key="1">
    <source>
        <dbReference type="ARBA" id="ARBA00022448"/>
    </source>
</evidence>
<protein>
    <submittedName>
        <fullName evidence="8">NAD(P)H-quinone oxidoreductase subunit I, chloroplastic</fullName>
        <ecNumber evidence="8">1.6.5.11</ecNumber>
    </submittedName>
</protein>
<dbReference type="SUPFAM" id="SSF54862">
    <property type="entry name" value="4Fe-4S ferredoxins"/>
    <property type="match status" value="1"/>
</dbReference>
<feature type="domain" description="4Fe-4S ferredoxin-type" evidence="7">
    <location>
        <begin position="43"/>
        <end position="74"/>
    </location>
</feature>
<dbReference type="InterPro" id="IPR017896">
    <property type="entry name" value="4Fe4S_Fe-S-bd"/>
</dbReference>
<feature type="domain" description="4Fe-4S ferredoxin-type" evidence="7">
    <location>
        <begin position="75"/>
        <end position="104"/>
    </location>
</feature>
<feature type="domain" description="4Fe-4S ferredoxin-type" evidence="7">
    <location>
        <begin position="2"/>
        <end position="31"/>
    </location>
</feature>
<dbReference type="PANTHER" id="PTHR42859:SF10">
    <property type="entry name" value="DIMETHYLSULFOXIDE REDUCTASE CHAIN B"/>
    <property type="match status" value="1"/>
</dbReference>